<organism evidence="2 3">
    <name type="scientific">Pseudaquabacterium rugosum</name>
    <dbReference type="NCBI Taxonomy" id="2984194"/>
    <lineage>
        <taxon>Bacteria</taxon>
        <taxon>Pseudomonadati</taxon>
        <taxon>Pseudomonadota</taxon>
        <taxon>Betaproteobacteria</taxon>
        <taxon>Burkholderiales</taxon>
        <taxon>Sphaerotilaceae</taxon>
        <taxon>Pseudaquabacterium</taxon>
    </lineage>
</organism>
<feature type="transmembrane region" description="Helical" evidence="1">
    <location>
        <begin position="16"/>
        <end position="35"/>
    </location>
</feature>
<comment type="caution">
    <text evidence="2">The sequence shown here is derived from an EMBL/GenBank/DDBJ whole genome shotgun (WGS) entry which is preliminary data.</text>
</comment>
<proteinExistence type="predicted"/>
<reference evidence="2 3" key="1">
    <citation type="submission" date="2024-04" db="EMBL/GenBank/DDBJ databases">
        <title>Novel species of the genus Ideonella isolated from streams.</title>
        <authorList>
            <person name="Lu H."/>
        </authorList>
    </citation>
    <scope>NUCLEOTIDE SEQUENCE [LARGE SCALE GENOMIC DNA]</scope>
    <source>
        <strain evidence="2 3">BYS139W</strain>
    </source>
</reference>
<protein>
    <recommendedName>
        <fullName evidence="4">Heme exporter protein D</fullName>
    </recommendedName>
</protein>
<evidence type="ECO:0008006" key="4">
    <source>
        <dbReference type="Google" id="ProtNLM"/>
    </source>
</evidence>
<gene>
    <name evidence="2" type="ORF">AACH11_21335</name>
</gene>
<dbReference type="Proteomes" id="UP001368500">
    <property type="component" value="Unassembled WGS sequence"/>
</dbReference>
<accession>A0ABU9BEZ7</accession>
<evidence type="ECO:0000313" key="2">
    <source>
        <dbReference type="EMBL" id="MEK8028511.1"/>
    </source>
</evidence>
<dbReference type="RefSeq" id="WP_341376296.1">
    <property type="nucleotide sequence ID" value="NZ_JBBUTF010000025.1"/>
</dbReference>
<evidence type="ECO:0000256" key="1">
    <source>
        <dbReference type="SAM" id="Phobius"/>
    </source>
</evidence>
<dbReference type="EMBL" id="JBBUTF010000025">
    <property type="protein sequence ID" value="MEK8028511.1"/>
    <property type="molecule type" value="Genomic_DNA"/>
</dbReference>
<keyword evidence="1" id="KW-0812">Transmembrane</keyword>
<evidence type="ECO:0000313" key="3">
    <source>
        <dbReference type="Proteomes" id="UP001368500"/>
    </source>
</evidence>
<sequence>MDATLDTLWRLDGRALFLWAAWGIGLLALTLDALLARRRHRRALAAPDSTWNSTEDDR</sequence>
<keyword evidence="1" id="KW-1133">Transmembrane helix</keyword>
<name>A0ABU9BEZ7_9BURK</name>
<keyword evidence="1" id="KW-0472">Membrane</keyword>
<keyword evidence="3" id="KW-1185">Reference proteome</keyword>